<dbReference type="GO" id="GO:0046688">
    <property type="term" value="P:response to copper ion"/>
    <property type="evidence" value="ECO:0007669"/>
    <property type="project" value="UniProtKB-UniRule"/>
</dbReference>
<keyword evidence="9" id="KW-1185">Reference proteome</keyword>
<dbReference type="HOGENOM" id="CLU_080181_1_0_6"/>
<accession>A0A0A7EHL6</accession>
<gene>
    <name evidence="8" type="ORF">OM33_14270</name>
</gene>
<comment type="similarity">
    <text evidence="6">Belongs to the CopD family.</text>
</comment>
<organism evidence="8 9">
    <name type="scientific">Pseudoalteromonas piratica</name>
    <dbReference type="NCBI Taxonomy" id="1348114"/>
    <lineage>
        <taxon>Bacteria</taxon>
        <taxon>Pseudomonadati</taxon>
        <taxon>Pseudomonadota</taxon>
        <taxon>Gammaproteobacteria</taxon>
        <taxon>Alteromonadales</taxon>
        <taxon>Pseudoalteromonadaceae</taxon>
        <taxon>Pseudoalteromonas</taxon>
    </lineage>
</organism>
<dbReference type="eggNOG" id="COG1276">
    <property type="taxonomic scope" value="Bacteria"/>
</dbReference>
<dbReference type="PANTHER" id="PTHR34820">
    <property type="entry name" value="INNER MEMBRANE PROTEIN YEBZ"/>
    <property type="match status" value="1"/>
</dbReference>
<evidence type="ECO:0000256" key="4">
    <source>
        <dbReference type="ARBA" id="ARBA00022989"/>
    </source>
</evidence>
<evidence type="ECO:0000256" key="6">
    <source>
        <dbReference type="RuleBase" id="RU369037"/>
    </source>
</evidence>
<evidence type="ECO:0000313" key="8">
    <source>
        <dbReference type="EMBL" id="AIY66145.1"/>
    </source>
</evidence>
<dbReference type="STRING" id="1348114.OM33_14270"/>
<evidence type="ECO:0000256" key="5">
    <source>
        <dbReference type="ARBA" id="ARBA00023136"/>
    </source>
</evidence>
<feature type="transmembrane region" description="Helical" evidence="6">
    <location>
        <begin position="50"/>
        <end position="68"/>
    </location>
</feature>
<protein>
    <recommendedName>
        <fullName evidence="6">Copper resistance protein D</fullName>
    </recommendedName>
</protein>
<feature type="transmembrane region" description="Helical" evidence="6">
    <location>
        <begin position="233"/>
        <end position="252"/>
    </location>
</feature>
<dbReference type="RefSeq" id="WP_038642685.1">
    <property type="nucleotide sequence ID" value="NZ_CP009888.1"/>
</dbReference>
<reference evidence="8 9" key="1">
    <citation type="submission" date="2014-11" db="EMBL/GenBank/DDBJ databases">
        <title>Complete Genome Sequence of Pseudoalteromonas sp. Strain OCN003 Isolated from Kaneohe Bay, Oahu, Hawaii.</title>
        <authorList>
            <person name="Beurmann S."/>
            <person name="Videau P."/>
            <person name="Ushijima B."/>
            <person name="Smith A.M."/>
            <person name="Aeby G.S."/>
            <person name="Callahan S.M."/>
            <person name="Belcaid M."/>
        </authorList>
    </citation>
    <scope>NUCLEOTIDE SEQUENCE [LARGE SCALE GENOMIC DNA]</scope>
    <source>
        <strain evidence="8 9">OCN003</strain>
    </source>
</reference>
<feature type="transmembrane region" description="Helical" evidence="6">
    <location>
        <begin position="131"/>
        <end position="149"/>
    </location>
</feature>
<dbReference type="PANTHER" id="PTHR34820:SF4">
    <property type="entry name" value="INNER MEMBRANE PROTEIN YEBZ"/>
    <property type="match status" value="1"/>
</dbReference>
<evidence type="ECO:0000313" key="9">
    <source>
        <dbReference type="Proteomes" id="UP000030341"/>
    </source>
</evidence>
<evidence type="ECO:0000256" key="2">
    <source>
        <dbReference type="ARBA" id="ARBA00022475"/>
    </source>
</evidence>
<feature type="transmembrane region" description="Helical" evidence="6">
    <location>
        <begin position="203"/>
        <end position="227"/>
    </location>
</feature>
<feature type="transmembrane region" description="Helical" evidence="6">
    <location>
        <begin position="100"/>
        <end position="119"/>
    </location>
</feature>
<comment type="function">
    <text evidence="6">Involved in copper resistance.</text>
</comment>
<feature type="domain" description="Copper resistance protein D" evidence="7">
    <location>
        <begin position="193"/>
        <end position="290"/>
    </location>
</feature>
<evidence type="ECO:0000259" key="7">
    <source>
        <dbReference type="Pfam" id="PF05425"/>
    </source>
</evidence>
<dbReference type="Proteomes" id="UP000030341">
    <property type="component" value="Chromosome 1"/>
</dbReference>
<dbReference type="Pfam" id="PF05425">
    <property type="entry name" value="CopD"/>
    <property type="match status" value="1"/>
</dbReference>
<dbReference type="GO" id="GO:0006825">
    <property type="term" value="P:copper ion transport"/>
    <property type="evidence" value="ECO:0007669"/>
    <property type="project" value="InterPro"/>
</dbReference>
<dbReference type="InterPro" id="IPR032694">
    <property type="entry name" value="CopC/D"/>
</dbReference>
<keyword evidence="6" id="KW-0186">Copper</keyword>
<dbReference type="InterPro" id="IPR008457">
    <property type="entry name" value="Cu-R_CopD_dom"/>
</dbReference>
<dbReference type="AlphaFoldDB" id="A0A0A7EHL6"/>
<keyword evidence="3 6" id="KW-0812">Transmembrane</keyword>
<keyword evidence="2 6" id="KW-1003">Cell membrane</keyword>
<keyword evidence="4 6" id="KW-1133">Transmembrane helix</keyword>
<feature type="transmembrane region" description="Helical" evidence="6">
    <location>
        <begin position="161"/>
        <end position="182"/>
    </location>
</feature>
<keyword evidence="6" id="KW-0997">Cell inner membrane</keyword>
<keyword evidence="5 6" id="KW-0472">Membrane</keyword>
<comment type="subcellular location">
    <subcellularLocation>
        <location evidence="6">Cell inner membrane</location>
        <topology evidence="6">Multi-pass membrane protein</topology>
    </subcellularLocation>
    <subcellularLocation>
        <location evidence="1">Cell membrane</location>
        <topology evidence="1">Multi-pass membrane protein</topology>
    </subcellularLocation>
</comment>
<evidence type="ECO:0000256" key="1">
    <source>
        <dbReference type="ARBA" id="ARBA00004651"/>
    </source>
</evidence>
<evidence type="ECO:0000256" key="3">
    <source>
        <dbReference type="ARBA" id="ARBA00022692"/>
    </source>
</evidence>
<proteinExistence type="inferred from homology"/>
<dbReference type="GO" id="GO:0005886">
    <property type="term" value="C:plasma membrane"/>
    <property type="evidence" value="ECO:0007669"/>
    <property type="project" value="UniProtKB-SubCell"/>
</dbReference>
<dbReference type="OrthoDB" id="5780104at2"/>
<feature type="transmembrane region" description="Helical" evidence="6">
    <location>
        <begin position="6"/>
        <end position="30"/>
    </location>
</feature>
<name>A0A0A7EHL6_9GAMM</name>
<feature type="transmembrane region" description="Helical" evidence="6">
    <location>
        <begin position="273"/>
        <end position="295"/>
    </location>
</feature>
<dbReference type="EMBL" id="CP009888">
    <property type="protein sequence ID" value="AIY66145.1"/>
    <property type="molecule type" value="Genomic_DNA"/>
</dbReference>
<sequence>MEMYIWNAVIVLSKIVFYIGFACIAGYTSFGQAFEKSEPYPNLTIENLKWMKASIIVALVANVTWFFANTGAMAEEGIQGAFDPDMLDIMLDSSIGDGTILRGLGLVLAIFAITSNAIFKPAVRKNSVKQTILVLSLTILTYTFSLFGHVSELGVFEKVLLMLHVLVMAWWFGALIPLKQACLEQDYDQLYSIMDKFGKQASIAVSLLLVAGLWLAFQLVGTFSALFSSSYGQTLLLKLALVVSILVIATKHKLKLVPQLKNNDGREALSKSISIEMVVAFAILSITAGLTSAVGPAN</sequence>
<dbReference type="KEGG" id="pseo:OM33_14270"/>